<dbReference type="GO" id="GO:0006313">
    <property type="term" value="P:DNA transposition"/>
    <property type="evidence" value="ECO:0007669"/>
    <property type="project" value="InterPro"/>
</dbReference>
<dbReference type="NCBIfam" id="NF033564">
    <property type="entry name" value="transpos_ISAs1"/>
    <property type="match status" value="1"/>
</dbReference>
<evidence type="ECO:0000259" key="3">
    <source>
        <dbReference type="Pfam" id="PF13808"/>
    </source>
</evidence>
<feature type="domain" description="H repeat-associated protein N-terminal" evidence="3">
    <location>
        <begin position="2"/>
        <end position="73"/>
    </location>
</feature>
<dbReference type="Pfam" id="PF13808">
    <property type="entry name" value="DDE_Tnp_1_assoc"/>
    <property type="match status" value="1"/>
</dbReference>
<dbReference type="Pfam" id="PF01609">
    <property type="entry name" value="DDE_Tnp_1"/>
    <property type="match status" value="1"/>
</dbReference>
<evidence type="ECO:0000256" key="1">
    <source>
        <dbReference type="ARBA" id="ARBA00010075"/>
    </source>
</evidence>
<sequence>MKHKLSDILVLTIFAVISDAEGWENVEDFGETHLDFLKQFCVFANGIPVHDTIARVVSCISPAKFHECFIHWIMRDCFSSDGKDDIAIDGTTLRHSYGKSRRKGAIHVISAFSTMHSLVIGRIKTDDKSNEITAPPELLNILDIKGKIITTDAMGCQKDIAEKIQKQGGDYLFAVKGNQGRLNKAFEEKFLLKELNNPEHDSYAISEKSHGREEIRLPIVCDVPDEIIDFTFEWKGLKKLCVAASFRSIIAEQKKEPEMTVRYYISSPDLTAEKFATAIRNHWHVENKLHWRLDVVMNEDDCKIRRGNAAELFSGIRHIAINILTNDKVFKAGLRRKMRKAAMDRNYLALVLAGSGLS</sequence>
<name>A0A1J1DJS0_ECOLX</name>
<dbReference type="GO" id="GO:0003677">
    <property type="term" value="F:DNA binding"/>
    <property type="evidence" value="ECO:0007669"/>
    <property type="project" value="InterPro"/>
</dbReference>
<evidence type="ECO:0000313" key="4">
    <source>
        <dbReference type="EMBL" id="BAV90546.1"/>
    </source>
</evidence>
<dbReference type="PANTHER" id="PTHR30298:SF0">
    <property type="entry name" value="PROTEIN YBFL-RELATED"/>
    <property type="match status" value="1"/>
</dbReference>
<proteinExistence type="inferred from homology"/>
<dbReference type="InterPro" id="IPR032806">
    <property type="entry name" value="YbfD_N"/>
</dbReference>
<dbReference type="InterPro" id="IPR051698">
    <property type="entry name" value="Transposase_11-like"/>
</dbReference>
<accession>A0A1J1DJS0</accession>
<dbReference type="InterPro" id="IPR047647">
    <property type="entry name" value="ISAs1_transpos"/>
</dbReference>
<organism evidence="4">
    <name type="scientific">Escherichia coli</name>
    <dbReference type="NCBI Taxonomy" id="562"/>
    <lineage>
        <taxon>Bacteria</taxon>
        <taxon>Pseudomonadati</taxon>
        <taxon>Pseudomonadota</taxon>
        <taxon>Gammaproteobacteria</taxon>
        <taxon>Enterobacterales</taxon>
        <taxon>Enterobacteriaceae</taxon>
        <taxon>Escherichia</taxon>
    </lineage>
</organism>
<dbReference type="InterPro" id="IPR002559">
    <property type="entry name" value="Transposase_11"/>
</dbReference>
<protein>
    <submittedName>
        <fullName evidence="4">Transposase</fullName>
    </submittedName>
</protein>
<dbReference type="GO" id="GO:0004803">
    <property type="term" value="F:transposase activity"/>
    <property type="evidence" value="ECO:0007669"/>
    <property type="project" value="InterPro"/>
</dbReference>
<dbReference type="PANTHER" id="PTHR30298">
    <property type="entry name" value="H REPEAT-ASSOCIATED PREDICTED TRANSPOSASE"/>
    <property type="match status" value="1"/>
</dbReference>
<comment type="similarity">
    <text evidence="1">Belongs to the transposase 11 family.</text>
</comment>
<evidence type="ECO:0000259" key="2">
    <source>
        <dbReference type="Pfam" id="PF01609"/>
    </source>
</evidence>
<feature type="domain" description="Transposase IS4-like" evidence="2">
    <location>
        <begin position="82"/>
        <end position="323"/>
    </location>
</feature>
<reference evidence="4" key="1">
    <citation type="journal article" date="2017" name="Microb. Genom.">
        <title>An untypeable enterotoxigenic Escherichia coli represents one of the dominant types causing human disease.</title>
        <authorList>
            <person name="Iguchi A."/>
            <person name="von Mentzer A."/>
            <person name="Kikuchi T."/>
            <person name="Thomson N.R."/>
        </authorList>
    </citation>
    <scope>NUCLEOTIDE SEQUENCE</scope>
    <source>
        <strain evidence="4">E1647</strain>
    </source>
</reference>
<dbReference type="AlphaFoldDB" id="A0A1J1DJS0"/>
<dbReference type="EMBL" id="LC177554">
    <property type="protein sequence ID" value="BAV90546.1"/>
    <property type="molecule type" value="Genomic_DNA"/>
</dbReference>